<dbReference type="OrthoDB" id="9773571at2"/>
<dbReference type="SUPFAM" id="SSF110849">
    <property type="entry name" value="ParB/Sulfiredoxin"/>
    <property type="match status" value="1"/>
</dbReference>
<evidence type="ECO:0000256" key="4">
    <source>
        <dbReference type="ARBA" id="ARBA00022747"/>
    </source>
</evidence>
<dbReference type="GO" id="GO:0032259">
    <property type="term" value="P:methylation"/>
    <property type="evidence" value="ECO:0007669"/>
    <property type="project" value="UniProtKB-KW"/>
</dbReference>
<dbReference type="PRINTS" id="PR00508">
    <property type="entry name" value="S21N4MTFRASE"/>
</dbReference>
<dbReference type="InterPro" id="IPR029063">
    <property type="entry name" value="SAM-dependent_MTases_sf"/>
</dbReference>
<dbReference type="CDD" id="cd16403">
    <property type="entry name" value="ParB_N_like_MT"/>
    <property type="match status" value="1"/>
</dbReference>
<dbReference type="EC" id="2.1.1.-" evidence="5"/>
<dbReference type="Proteomes" id="UP000199182">
    <property type="component" value="Unassembled WGS sequence"/>
</dbReference>
<evidence type="ECO:0000313" key="7">
    <source>
        <dbReference type="EMBL" id="SDN78160.1"/>
    </source>
</evidence>
<reference evidence="7 8" key="1">
    <citation type="submission" date="2016-10" db="EMBL/GenBank/DDBJ databases">
        <authorList>
            <person name="de Groot N.N."/>
        </authorList>
    </citation>
    <scope>NUCLEOTIDE SEQUENCE [LARGE SCALE GENOMIC DNA]</scope>
    <source>
        <strain evidence="7 8">CGMCC 1.5012</strain>
    </source>
</reference>
<dbReference type="PANTHER" id="PTHR33375">
    <property type="entry name" value="CHROMOSOME-PARTITIONING PROTEIN PARB-RELATED"/>
    <property type="match status" value="1"/>
</dbReference>
<dbReference type="GO" id="GO:0008170">
    <property type="term" value="F:N-methyltransferase activity"/>
    <property type="evidence" value="ECO:0007669"/>
    <property type="project" value="InterPro"/>
</dbReference>
<evidence type="ECO:0000256" key="1">
    <source>
        <dbReference type="ARBA" id="ARBA00006594"/>
    </source>
</evidence>
<evidence type="ECO:0000256" key="3">
    <source>
        <dbReference type="ARBA" id="ARBA00022679"/>
    </source>
</evidence>
<evidence type="ECO:0000313" key="8">
    <source>
        <dbReference type="Proteomes" id="UP000199182"/>
    </source>
</evidence>
<dbReference type="EMBL" id="FNID01000032">
    <property type="protein sequence ID" value="SDN78160.1"/>
    <property type="molecule type" value="Genomic_DNA"/>
</dbReference>
<dbReference type="InterPro" id="IPR002052">
    <property type="entry name" value="DNA_methylase_N6_adenine_CS"/>
</dbReference>
<keyword evidence="4" id="KW-0680">Restriction system</keyword>
<dbReference type="InterPro" id="IPR015840">
    <property type="entry name" value="DNA_MeTrfase_ParB"/>
</dbReference>
<evidence type="ECO:0000256" key="2">
    <source>
        <dbReference type="ARBA" id="ARBA00022603"/>
    </source>
</evidence>
<evidence type="ECO:0000256" key="5">
    <source>
        <dbReference type="RuleBase" id="RU362026"/>
    </source>
</evidence>
<dbReference type="STRING" id="258515.SAMN05192585_1326"/>
<dbReference type="AlphaFoldDB" id="A0A1H0E6V1"/>
<dbReference type="InterPro" id="IPR003115">
    <property type="entry name" value="ParB_N"/>
</dbReference>
<feature type="domain" description="ParB-like N-terminal" evidence="6">
    <location>
        <begin position="8"/>
        <end position="93"/>
    </location>
</feature>
<keyword evidence="3" id="KW-0808">Transferase</keyword>
<comment type="similarity">
    <text evidence="1 5">Belongs to the N(4)/N(6)-methyltransferase family.</text>
</comment>
<dbReference type="PIRSF" id="PIRSF036758">
    <property type="entry name" value="Aden_M_ParB"/>
    <property type="match status" value="1"/>
</dbReference>
<dbReference type="GO" id="GO:0045881">
    <property type="term" value="P:positive regulation of sporulation resulting in formation of a cellular spore"/>
    <property type="evidence" value="ECO:0007669"/>
    <property type="project" value="TreeGrafter"/>
</dbReference>
<name>A0A1H0E6V1_9FIRM</name>
<evidence type="ECO:0000259" key="6">
    <source>
        <dbReference type="SMART" id="SM00470"/>
    </source>
</evidence>
<dbReference type="Pfam" id="PF01555">
    <property type="entry name" value="N6_N4_Mtase"/>
    <property type="match status" value="1"/>
</dbReference>
<dbReference type="GO" id="GO:0007059">
    <property type="term" value="P:chromosome segregation"/>
    <property type="evidence" value="ECO:0007669"/>
    <property type="project" value="TreeGrafter"/>
</dbReference>
<accession>A0A1H0E6V1</accession>
<proteinExistence type="inferred from homology"/>
<dbReference type="GO" id="GO:0003677">
    <property type="term" value="F:DNA binding"/>
    <property type="evidence" value="ECO:0007669"/>
    <property type="project" value="InterPro"/>
</dbReference>
<dbReference type="InterPro" id="IPR002941">
    <property type="entry name" value="DNA_methylase_N4/N6"/>
</dbReference>
<dbReference type="Gene3D" id="3.40.50.150">
    <property type="entry name" value="Vaccinia Virus protein VP39"/>
    <property type="match status" value="1"/>
</dbReference>
<dbReference type="InterPro" id="IPR001091">
    <property type="entry name" value="RM_Methyltransferase"/>
</dbReference>
<dbReference type="PANTHER" id="PTHR33375:SF1">
    <property type="entry name" value="CHROMOSOME-PARTITIONING PROTEIN PARB-RELATED"/>
    <property type="match status" value="1"/>
</dbReference>
<dbReference type="SMART" id="SM00470">
    <property type="entry name" value="ParB"/>
    <property type="match status" value="1"/>
</dbReference>
<dbReference type="RefSeq" id="WP_092642098.1">
    <property type="nucleotide sequence ID" value="NZ_FNID01000032.1"/>
</dbReference>
<dbReference type="GO" id="GO:0009307">
    <property type="term" value="P:DNA restriction-modification system"/>
    <property type="evidence" value="ECO:0007669"/>
    <property type="project" value="UniProtKB-KW"/>
</dbReference>
<dbReference type="PROSITE" id="PS00092">
    <property type="entry name" value="N6_MTASE"/>
    <property type="match status" value="1"/>
</dbReference>
<sequence>MNTTDRLEKVHIDRLVPYARNARTHSKEQILQLRASLREFGFVNPVIVDKDLNIIAGHGRVLAAKEEGITEVPCVFVEHLTEAQKRAYIIADNRLAMNAGWDSEMLSVELAELQGADFDISLLGFDEAELNKLMCVAENVKDDDFDVDAELKEPPITKLGDVWTLGRHRLVCGDSTKAETFDLLMAGAKANLVITDPPYNVNYEGSAGKIKNDNMANDAFYHFLLAAFQNTEAVMADDASIYCFHADTEGLNFRRAFSDAGFYLSGCCIWKKQSLVLGRSPYQWQHEPVLYGWKKNGKHQWYTGRKETTIWEFDKPKKNGDHPTMKPIPLLAYPIMNSSMSNTLVLDPFGGSGSTLIACEQTDRSCYTIELDEKFCDVIVKRYIEQVGSADKVSVQRDGLSYSYTEVTAIG</sequence>
<dbReference type="SUPFAM" id="SSF53335">
    <property type="entry name" value="S-adenosyl-L-methionine-dependent methyltransferases"/>
    <property type="match status" value="1"/>
</dbReference>
<organism evidence="7 8">
    <name type="scientific">Acetanaerobacterium elongatum</name>
    <dbReference type="NCBI Taxonomy" id="258515"/>
    <lineage>
        <taxon>Bacteria</taxon>
        <taxon>Bacillati</taxon>
        <taxon>Bacillota</taxon>
        <taxon>Clostridia</taxon>
        <taxon>Eubacteriales</taxon>
        <taxon>Oscillospiraceae</taxon>
        <taxon>Acetanaerobacterium</taxon>
    </lineage>
</organism>
<dbReference type="InterPro" id="IPR050336">
    <property type="entry name" value="Chromosome_partition/occlusion"/>
</dbReference>
<protein>
    <recommendedName>
        <fullName evidence="5">Methyltransferase</fullName>
        <ecNumber evidence="5">2.1.1.-</ecNumber>
    </recommendedName>
</protein>
<dbReference type="Gene3D" id="3.90.1530.10">
    <property type="entry name" value="Conserved hypothetical protein from pyrococcus furiosus pfu- 392566-001, ParB domain"/>
    <property type="match status" value="1"/>
</dbReference>
<dbReference type="InterPro" id="IPR036086">
    <property type="entry name" value="ParB/Sulfiredoxin_sf"/>
</dbReference>
<dbReference type="Pfam" id="PF02195">
    <property type="entry name" value="ParB_N"/>
    <property type="match status" value="1"/>
</dbReference>
<dbReference type="GO" id="GO:0005694">
    <property type="term" value="C:chromosome"/>
    <property type="evidence" value="ECO:0007669"/>
    <property type="project" value="TreeGrafter"/>
</dbReference>
<keyword evidence="8" id="KW-1185">Reference proteome</keyword>
<keyword evidence="2 7" id="KW-0489">Methyltransferase</keyword>
<gene>
    <name evidence="7" type="ORF">SAMN05192585_1326</name>
</gene>